<evidence type="ECO:0000256" key="2">
    <source>
        <dbReference type="ARBA" id="ARBA00007647"/>
    </source>
</evidence>
<keyword evidence="3 8" id="KW-0328">Glycosyltransferase</keyword>
<dbReference type="PANTHER" id="PTHR21461:SF1">
    <property type="entry name" value="GLYCOSYLTRANSFERASE FAMILY 92 PROTEIN"/>
    <property type="match status" value="1"/>
</dbReference>
<dbReference type="GO" id="GO:0016757">
    <property type="term" value="F:glycosyltransferase activity"/>
    <property type="evidence" value="ECO:0007669"/>
    <property type="project" value="UniProtKB-UniRule"/>
</dbReference>
<evidence type="ECO:0000256" key="1">
    <source>
        <dbReference type="ARBA" id="ARBA00004167"/>
    </source>
</evidence>
<evidence type="ECO:0000256" key="8">
    <source>
        <dbReference type="RuleBase" id="RU366017"/>
    </source>
</evidence>
<comment type="similarity">
    <text evidence="2 8">Belongs to the glycosyltransferase 92 family.</text>
</comment>
<evidence type="ECO:0000313" key="9">
    <source>
        <dbReference type="EnsemblMetazoa" id="GPAI009050-PA"/>
    </source>
</evidence>
<keyword evidence="10" id="KW-1185">Reference proteome</keyword>
<dbReference type="AlphaFoldDB" id="A0A1A9ZAX2"/>
<proteinExistence type="inferred from homology"/>
<keyword evidence="4 8" id="KW-0808">Transferase</keyword>
<dbReference type="Pfam" id="PF01697">
    <property type="entry name" value="Glyco_transf_92"/>
    <property type="match status" value="1"/>
</dbReference>
<feature type="transmembrane region" description="Helical" evidence="8">
    <location>
        <begin position="12"/>
        <end position="34"/>
    </location>
</feature>
<keyword evidence="5 8" id="KW-0812">Transmembrane</keyword>
<evidence type="ECO:0000256" key="5">
    <source>
        <dbReference type="ARBA" id="ARBA00022692"/>
    </source>
</evidence>
<accession>A0A1A9ZAX2</accession>
<reference evidence="9" key="2">
    <citation type="submission" date="2020-05" db="UniProtKB">
        <authorList>
            <consortium name="EnsemblMetazoa"/>
        </authorList>
    </citation>
    <scope>IDENTIFICATION</scope>
    <source>
        <strain evidence="9">IAEA</strain>
    </source>
</reference>
<dbReference type="GO" id="GO:0016020">
    <property type="term" value="C:membrane"/>
    <property type="evidence" value="ECO:0007669"/>
    <property type="project" value="UniProtKB-SubCell"/>
</dbReference>
<dbReference type="EC" id="2.4.1.-" evidence="8"/>
<evidence type="ECO:0000256" key="4">
    <source>
        <dbReference type="ARBA" id="ARBA00022679"/>
    </source>
</evidence>
<keyword evidence="7 8" id="KW-0472">Membrane</keyword>
<dbReference type="PANTHER" id="PTHR21461">
    <property type="entry name" value="GLYCOSYLTRANSFERASE FAMILY 92 PROTEIN"/>
    <property type="match status" value="1"/>
</dbReference>
<sequence length="468" mass="55066">MLVDKDPRFQYVNLMLSAILAIVLIVLTCISTHLSTDDEFRKSVHTTQMSLDLVKPVFSWYYNNTWKSIGNISIKHKIYSAYFDRRFDIIEKLFKHKYRKAIGSVRVFTILSLGFRDHVTCIFRQRDFSTVKIRAVQVKSLPDRKDIKYAVFTIVCPLYKADNEDKIMHLPQEVSITYPSNSLTNFHPTYVPISYPRNMDQLFAKSQPILSVCVAPLQKHYRNVLRIAEFVEMYRLLGAKHFYFYEDTHSRDVKRLLKHYRKEGIADILPWNLETYHDDSYFNAVIAQINDCSYRAMIVDNYRYAAVVDLDEILMPVNYNSLMGYLRKCDKGRTSAFVFCNSFFYMKDRNDTYSTPIYARNRFLYTQTKVRRADQIKPVYAQSKCIINTHSVLEMGNNRMWKSVSGYSEQILPPNIGILHHYRDKCYNCKKTLVIDYTARRFGSLIWDRVDEICLQAFFKDNGICPTS</sequence>
<dbReference type="VEuPathDB" id="VectorBase:GPAI009050"/>
<evidence type="ECO:0000256" key="7">
    <source>
        <dbReference type="ARBA" id="ARBA00023136"/>
    </source>
</evidence>
<organism evidence="9 10">
    <name type="scientific">Glossina pallidipes</name>
    <name type="common">Tsetse fly</name>
    <dbReference type="NCBI Taxonomy" id="7398"/>
    <lineage>
        <taxon>Eukaryota</taxon>
        <taxon>Metazoa</taxon>
        <taxon>Ecdysozoa</taxon>
        <taxon>Arthropoda</taxon>
        <taxon>Hexapoda</taxon>
        <taxon>Insecta</taxon>
        <taxon>Pterygota</taxon>
        <taxon>Neoptera</taxon>
        <taxon>Endopterygota</taxon>
        <taxon>Diptera</taxon>
        <taxon>Brachycera</taxon>
        <taxon>Muscomorpha</taxon>
        <taxon>Hippoboscoidea</taxon>
        <taxon>Glossinidae</taxon>
        <taxon>Glossina</taxon>
    </lineage>
</organism>
<evidence type="ECO:0000256" key="6">
    <source>
        <dbReference type="ARBA" id="ARBA00022989"/>
    </source>
</evidence>
<evidence type="ECO:0000256" key="3">
    <source>
        <dbReference type="ARBA" id="ARBA00022676"/>
    </source>
</evidence>
<name>A0A1A9ZAX2_GLOPL</name>
<protein>
    <recommendedName>
        <fullName evidence="8">Glycosyltransferase family 92 protein</fullName>
        <ecNumber evidence="8">2.4.1.-</ecNumber>
    </recommendedName>
</protein>
<comment type="subcellular location">
    <subcellularLocation>
        <location evidence="1">Membrane</location>
        <topology evidence="1">Single-pass membrane protein</topology>
    </subcellularLocation>
</comment>
<evidence type="ECO:0000313" key="10">
    <source>
        <dbReference type="Proteomes" id="UP000092445"/>
    </source>
</evidence>
<keyword evidence="6 8" id="KW-1133">Transmembrane helix</keyword>
<reference evidence="10" key="1">
    <citation type="submission" date="2014-03" db="EMBL/GenBank/DDBJ databases">
        <authorList>
            <person name="Aksoy S."/>
            <person name="Warren W."/>
            <person name="Wilson R.K."/>
        </authorList>
    </citation>
    <scope>NUCLEOTIDE SEQUENCE [LARGE SCALE GENOMIC DNA]</scope>
    <source>
        <strain evidence="10">IAEA</strain>
    </source>
</reference>
<dbReference type="Proteomes" id="UP000092445">
    <property type="component" value="Unassembled WGS sequence"/>
</dbReference>
<dbReference type="EnsemblMetazoa" id="GPAI009050-RA">
    <property type="protein sequence ID" value="GPAI009050-PA"/>
    <property type="gene ID" value="GPAI009050"/>
</dbReference>
<dbReference type="InterPro" id="IPR008166">
    <property type="entry name" value="Glyco_transf_92"/>
</dbReference>
<dbReference type="GO" id="GO:0005737">
    <property type="term" value="C:cytoplasm"/>
    <property type="evidence" value="ECO:0007669"/>
    <property type="project" value="TreeGrafter"/>
</dbReference>